<evidence type="ECO:0000256" key="1">
    <source>
        <dbReference type="SAM" id="MobiDB-lite"/>
    </source>
</evidence>
<organism evidence="4">
    <name type="scientific">viral metagenome</name>
    <dbReference type="NCBI Taxonomy" id="1070528"/>
    <lineage>
        <taxon>unclassified sequences</taxon>
        <taxon>metagenomes</taxon>
        <taxon>organismal metagenomes</taxon>
    </lineage>
</organism>
<reference evidence="4" key="1">
    <citation type="journal article" date="2020" name="Nature">
        <title>Giant virus diversity and host interactions through global metagenomics.</title>
        <authorList>
            <person name="Schulz F."/>
            <person name="Roux S."/>
            <person name="Paez-Espino D."/>
            <person name="Jungbluth S."/>
            <person name="Walsh D.A."/>
            <person name="Denef V.J."/>
            <person name="McMahon K.D."/>
            <person name="Konstantinidis K.T."/>
            <person name="Eloe-Fadrosh E.A."/>
            <person name="Kyrpides N.C."/>
            <person name="Woyke T."/>
        </authorList>
    </citation>
    <scope>NUCLEOTIDE SEQUENCE</scope>
    <source>
        <strain evidence="4">GVMAG-M-3300020166-5</strain>
    </source>
</reference>
<evidence type="ECO:0000313" key="4">
    <source>
        <dbReference type="EMBL" id="QHS96859.1"/>
    </source>
</evidence>
<dbReference type="AlphaFoldDB" id="A0A6C0BZ71"/>
<protein>
    <recommendedName>
        <fullName evidence="3">Cupin-like domain-containing protein</fullName>
    </recommendedName>
</protein>
<dbReference type="Gene3D" id="2.60.120.10">
    <property type="entry name" value="Jelly Rolls"/>
    <property type="match status" value="1"/>
</dbReference>
<dbReference type="PANTHER" id="PTHR12461">
    <property type="entry name" value="HYPOXIA-INDUCIBLE FACTOR 1 ALPHA INHIBITOR-RELATED"/>
    <property type="match status" value="1"/>
</dbReference>
<evidence type="ECO:0000256" key="2">
    <source>
        <dbReference type="SAM" id="Phobius"/>
    </source>
</evidence>
<keyword evidence="2" id="KW-0472">Membrane</keyword>
<dbReference type="PANTHER" id="PTHR12461:SF105">
    <property type="entry name" value="HYPOXIA-INDUCIBLE FACTOR 1-ALPHA INHIBITOR"/>
    <property type="match status" value="1"/>
</dbReference>
<name>A0A6C0BZ71_9ZZZZ</name>
<keyword evidence="2" id="KW-1133">Transmembrane helix</keyword>
<dbReference type="InterPro" id="IPR041667">
    <property type="entry name" value="Cupin_8"/>
</dbReference>
<accession>A0A6C0BZ71</accession>
<dbReference type="SUPFAM" id="SSF51197">
    <property type="entry name" value="Clavaminate synthase-like"/>
    <property type="match status" value="1"/>
</dbReference>
<feature type="transmembrane region" description="Helical" evidence="2">
    <location>
        <begin position="6"/>
        <end position="23"/>
    </location>
</feature>
<dbReference type="InterPro" id="IPR014710">
    <property type="entry name" value="RmlC-like_jellyroll"/>
</dbReference>
<feature type="region of interest" description="Disordered" evidence="1">
    <location>
        <begin position="294"/>
        <end position="338"/>
    </location>
</feature>
<proteinExistence type="predicted"/>
<dbReference type="Pfam" id="PF13621">
    <property type="entry name" value="Cupin_8"/>
    <property type="match status" value="1"/>
</dbReference>
<keyword evidence="2" id="KW-0812">Transmembrane</keyword>
<sequence>MHLYSIIIFSVVLLIYLHVIYHLKKNNTNEVYYLENISKEKVEELCDLRQPAVFNYENQAIRDTILVSMREKKHDNASVNIRNSITMENSVPLSLEKTRDLFEKDDKSTYYSENNADLISSGGINHIIDSNDYYLKPCMVISKTYDIMFGSNNAYSPMRYDINYRNFYYCLKGSVKIKLSPPKSSEYLSETKNYNTFEFSSPINPWNVQDEYMFDMKNVDTLDITLREGQVLYIPAFWWYSIEFQKEAVISSLKYRTYMNTLAVLPRFILRFFQMQNVSHKLFPTTELGADSVSDRVSDSVSEKNEGPIVKDVDKPCKQNKRQEDSPIHLNGENESNK</sequence>
<dbReference type="EMBL" id="MN739280">
    <property type="protein sequence ID" value="QHS96859.1"/>
    <property type="molecule type" value="Genomic_DNA"/>
</dbReference>
<evidence type="ECO:0000259" key="3">
    <source>
        <dbReference type="Pfam" id="PF13621"/>
    </source>
</evidence>
<feature type="domain" description="Cupin-like" evidence="3">
    <location>
        <begin position="49"/>
        <end position="246"/>
    </location>
</feature>
<feature type="compositionally biased region" description="Basic and acidic residues" evidence="1">
    <location>
        <begin position="294"/>
        <end position="327"/>
    </location>
</feature>